<comment type="caution">
    <text evidence="1">The sequence shown here is derived from an EMBL/GenBank/DDBJ whole genome shotgun (WGS) entry which is preliminary data.</text>
</comment>
<dbReference type="Proteomes" id="UP000776252">
    <property type="component" value="Unassembled WGS sequence"/>
</dbReference>
<protein>
    <submittedName>
        <fullName evidence="1">Uncharacterized protein</fullName>
    </submittedName>
</protein>
<keyword evidence="2" id="KW-1185">Reference proteome</keyword>
<evidence type="ECO:0000313" key="1">
    <source>
        <dbReference type="EMBL" id="MBU3158416.1"/>
    </source>
</evidence>
<dbReference type="EMBL" id="JAHLDV010000002">
    <property type="protein sequence ID" value="MBU3158416.1"/>
    <property type="molecule type" value="Genomic_DNA"/>
</dbReference>
<reference evidence="1 2" key="1">
    <citation type="submission" date="2021-06" db="EMBL/GenBank/DDBJ databases">
        <title>Clostridia strains as spoilage organisms.</title>
        <authorList>
            <person name="Wambui J."/>
            <person name="Stephan R."/>
            <person name="Stevens M.J.A."/>
        </authorList>
    </citation>
    <scope>NUCLEOTIDE SEQUENCE [LARGE SCALE GENOMIC DNA]</scope>
    <source>
        <strain evidence="1 2">DSM 14204</strain>
    </source>
</reference>
<gene>
    <name evidence="1" type="ORF">KPL37_01355</name>
</gene>
<accession>A0ABS6BNB1</accession>
<name>A0ABS6BNB1_9CLOT</name>
<sequence>MANILRYSKKQLDRTLKEFGKKENIGTNDTAEWVRLINDFIYEFELKSEVHEEDKLSITTNKEEQIVIEKMMYALEGTKTSLTYIFDGNVTYIEEEN</sequence>
<dbReference type="RefSeq" id="WP_216145447.1">
    <property type="nucleotide sequence ID" value="NZ_JAHLDV010000002.1"/>
</dbReference>
<evidence type="ECO:0000313" key="2">
    <source>
        <dbReference type="Proteomes" id="UP000776252"/>
    </source>
</evidence>
<organism evidence="1 2">
    <name type="scientific">Clostridium frigoris</name>
    <dbReference type="NCBI Taxonomy" id="205327"/>
    <lineage>
        <taxon>Bacteria</taxon>
        <taxon>Bacillati</taxon>
        <taxon>Bacillota</taxon>
        <taxon>Clostridia</taxon>
        <taxon>Eubacteriales</taxon>
        <taxon>Clostridiaceae</taxon>
        <taxon>Clostridium</taxon>
    </lineage>
</organism>
<proteinExistence type="predicted"/>